<accession>A0A182ITY5</accession>
<proteinExistence type="predicted"/>
<dbReference type="EnsemblMetazoa" id="AATE005426-RA">
    <property type="protein sequence ID" value="AATE005426-PA.1"/>
    <property type="gene ID" value="AATE005426"/>
</dbReference>
<sequence>MLSLFNASCASFAQRFTTSPAVLARWSELMSAALDTDGFRSTMHCFIIVLSVMLHSARMAGARYRSSFPVISFVSELVTMITSSAIELSSLMPRSGSSGSSFSINCLNYMCKNGASHQAGVVATLQQLLQLVRKLHAGVRLHIYKARILLVDLLQMPIGTNFRYRADELRDDGILTAHVQIGLQCDRMVDQQLWLNFGEQVQGGNASDEPRVLCTLQAHRRLDQPVHDLLARLDQRFRDFFLHF</sequence>
<protein>
    <submittedName>
        <fullName evidence="1">Uncharacterized protein</fullName>
    </submittedName>
</protein>
<name>A0A182ITY5_ANOAO</name>
<dbReference type="VEuPathDB" id="VectorBase:AATE005426"/>
<dbReference type="AlphaFoldDB" id="A0A182ITY5"/>
<organism evidence="1">
    <name type="scientific">Anopheles atroparvus</name>
    <name type="common">European mosquito</name>
    <dbReference type="NCBI Taxonomy" id="41427"/>
    <lineage>
        <taxon>Eukaryota</taxon>
        <taxon>Metazoa</taxon>
        <taxon>Ecdysozoa</taxon>
        <taxon>Arthropoda</taxon>
        <taxon>Hexapoda</taxon>
        <taxon>Insecta</taxon>
        <taxon>Pterygota</taxon>
        <taxon>Neoptera</taxon>
        <taxon>Endopterygota</taxon>
        <taxon>Diptera</taxon>
        <taxon>Nematocera</taxon>
        <taxon>Culicoidea</taxon>
        <taxon>Culicidae</taxon>
        <taxon>Anophelinae</taxon>
        <taxon>Anopheles</taxon>
    </lineage>
</organism>
<evidence type="ECO:0000313" key="1">
    <source>
        <dbReference type="EnsemblMetazoa" id="AATE005426-PA.1"/>
    </source>
</evidence>
<reference evidence="1" key="1">
    <citation type="submission" date="2022-08" db="UniProtKB">
        <authorList>
            <consortium name="EnsemblMetazoa"/>
        </authorList>
    </citation>
    <scope>IDENTIFICATION</scope>
    <source>
        <strain evidence="1">EBRO</strain>
    </source>
</reference>